<gene>
    <name evidence="1" type="ORF">MSP8886_01418</name>
</gene>
<dbReference type="RefSeq" id="WP_067014087.1">
    <property type="nucleotide sequence ID" value="NZ_FLOB01000002.1"/>
</dbReference>
<organism evidence="1 2">
    <name type="scientific">Marinomonas spartinae</name>
    <dbReference type="NCBI Taxonomy" id="1792290"/>
    <lineage>
        <taxon>Bacteria</taxon>
        <taxon>Pseudomonadati</taxon>
        <taxon>Pseudomonadota</taxon>
        <taxon>Gammaproteobacteria</taxon>
        <taxon>Oceanospirillales</taxon>
        <taxon>Oceanospirillaceae</taxon>
        <taxon>Marinomonas</taxon>
    </lineage>
</organism>
<name>A0A1A8TB84_9GAMM</name>
<dbReference type="EMBL" id="FLOB01000002">
    <property type="protein sequence ID" value="SBS29055.1"/>
    <property type="molecule type" value="Genomic_DNA"/>
</dbReference>
<protein>
    <submittedName>
        <fullName evidence="1">Uncharacterized protein</fullName>
    </submittedName>
</protein>
<dbReference type="STRING" id="1792290.MSP8886_01418"/>
<accession>A0A1A8TB84</accession>
<reference evidence="1 2" key="1">
    <citation type="submission" date="2016-06" db="EMBL/GenBank/DDBJ databases">
        <authorList>
            <person name="Kjaerup R.B."/>
            <person name="Dalgaard T.S."/>
            <person name="Juul-Madsen H.R."/>
        </authorList>
    </citation>
    <scope>NUCLEOTIDE SEQUENCE [LARGE SCALE GENOMIC DNA]</scope>
    <source>
        <strain evidence="1 2">CECT 8886</strain>
    </source>
</reference>
<dbReference type="AlphaFoldDB" id="A0A1A8TB84"/>
<sequence length="86" mass="9905">MTTLINLFLEKNLADGYTLANSIDNQDLLEENKNRDFSSKNLSVHVKRKAEKLSDFLDKTPRDLTDKQTFEGFLLLNDLLTKIEMA</sequence>
<evidence type="ECO:0000313" key="1">
    <source>
        <dbReference type="EMBL" id="SBS29055.1"/>
    </source>
</evidence>
<dbReference type="Proteomes" id="UP000092544">
    <property type="component" value="Unassembled WGS sequence"/>
</dbReference>
<proteinExistence type="predicted"/>
<evidence type="ECO:0000313" key="2">
    <source>
        <dbReference type="Proteomes" id="UP000092544"/>
    </source>
</evidence>
<keyword evidence="2" id="KW-1185">Reference proteome</keyword>